<keyword evidence="4 13" id="KW-0812">Transmembrane</keyword>
<keyword evidence="15" id="KW-0175">Coiled coil</keyword>
<evidence type="ECO:0000256" key="8">
    <source>
        <dbReference type="ARBA" id="ARBA00023136"/>
    </source>
</evidence>
<feature type="transmembrane region" description="Helical" evidence="13">
    <location>
        <begin position="31"/>
        <end position="48"/>
    </location>
</feature>
<dbReference type="AlphaFoldDB" id="A0A255YJF6"/>
<evidence type="ECO:0000256" key="10">
    <source>
        <dbReference type="ARBA" id="ARBA00025198"/>
    </source>
</evidence>
<comment type="subcellular location">
    <subcellularLocation>
        <location evidence="13">Cell membrane</location>
        <topology evidence="13">Single-pass membrane protein</topology>
    </subcellularLocation>
    <subcellularLocation>
        <location evidence="12">Endomembrane system</location>
        <topology evidence="12">Single-pass membrane protein</topology>
    </subcellularLocation>
</comment>
<name>A0A255YJF6_9SPHN</name>
<dbReference type="OrthoDB" id="7391503at2"/>
<comment type="function">
    <text evidence="10 13">F(1)F(0) ATP synthase produces ATP from ADP in the presence of a proton or sodium gradient. F-type ATPases consist of two structural domains, F(1) containing the extramembraneous catalytic core and F(0) containing the membrane proton channel, linked together by a central stalk and a peripheral stalk. During catalysis, ATP synthesis in the catalytic domain of F(1) is coupled via a rotary mechanism of the central stalk subunits to proton translocation.</text>
</comment>
<dbReference type="PANTHER" id="PTHR33445">
    <property type="entry name" value="ATP SYNTHASE SUBUNIT B', CHLOROPLASTIC"/>
    <property type="match status" value="1"/>
</dbReference>
<comment type="function">
    <text evidence="11">Component of the F(0) channel, it forms part of the peripheral stalk, linking F(1) to F(0). The b'-subunit is a diverged and duplicated form of b found in plants and photosynthetic bacteria.</text>
</comment>
<dbReference type="GO" id="GO:0012505">
    <property type="term" value="C:endomembrane system"/>
    <property type="evidence" value="ECO:0007669"/>
    <property type="project" value="UniProtKB-SubCell"/>
</dbReference>
<dbReference type="InterPro" id="IPR050059">
    <property type="entry name" value="ATP_synthase_B_chain"/>
</dbReference>
<protein>
    <recommendedName>
        <fullName evidence="13">ATP synthase subunit b</fullName>
    </recommendedName>
    <alternativeName>
        <fullName evidence="13">ATP synthase F(0) sector subunit b</fullName>
    </alternativeName>
    <alternativeName>
        <fullName evidence="13">ATPase subunit I</fullName>
    </alternativeName>
    <alternativeName>
        <fullName evidence="13">F-type ATPase subunit b</fullName>
        <shortName evidence="13">F-ATPase subunit b</shortName>
    </alternativeName>
</protein>
<dbReference type="HAMAP" id="MF_01398">
    <property type="entry name" value="ATP_synth_b_bprime"/>
    <property type="match status" value="1"/>
</dbReference>
<evidence type="ECO:0000256" key="15">
    <source>
        <dbReference type="SAM" id="Coils"/>
    </source>
</evidence>
<gene>
    <name evidence="13" type="primary">atpF</name>
    <name evidence="16" type="ORF">CHU93_07845</name>
</gene>
<comment type="subunit">
    <text evidence="13">F-type ATPases have 2 components, F(1) - the catalytic core - and F(0) - the membrane proton channel. F(1) has five subunits: alpha(3), beta(3), gamma(1), delta(1), epsilon(1). F(0) has three main subunits: a(1), b(2) and c(10-14). The alpha and beta chains form an alternating ring which encloses part of the gamma chain. F(1) is attached to F(0) by a central stalk formed by the gamma and epsilon chains, while a peripheral stalk is formed by the delta and b chains.</text>
</comment>
<evidence type="ECO:0000256" key="7">
    <source>
        <dbReference type="ARBA" id="ARBA00023065"/>
    </source>
</evidence>
<dbReference type="RefSeq" id="WP_094473541.1">
    <property type="nucleotide sequence ID" value="NZ_NOXT01000105.1"/>
</dbReference>
<dbReference type="InterPro" id="IPR002146">
    <property type="entry name" value="ATP_synth_b/b'su_bac/chlpt"/>
</dbReference>
<accession>A0A255YJF6</accession>
<evidence type="ECO:0000256" key="9">
    <source>
        <dbReference type="ARBA" id="ARBA00023310"/>
    </source>
</evidence>
<keyword evidence="8 13" id="KW-0472">Membrane</keyword>
<evidence type="ECO:0000256" key="13">
    <source>
        <dbReference type="HAMAP-Rule" id="MF_01398"/>
    </source>
</evidence>
<keyword evidence="17" id="KW-1185">Reference proteome</keyword>
<comment type="similarity">
    <text evidence="1 13 14">Belongs to the ATPase B chain family.</text>
</comment>
<dbReference type="GO" id="GO:0045259">
    <property type="term" value="C:proton-transporting ATP synthase complex"/>
    <property type="evidence" value="ECO:0007669"/>
    <property type="project" value="UniProtKB-KW"/>
</dbReference>
<keyword evidence="3 13" id="KW-0138">CF(0)</keyword>
<dbReference type="GO" id="GO:0005886">
    <property type="term" value="C:plasma membrane"/>
    <property type="evidence" value="ECO:0007669"/>
    <property type="project" value="UniProtKB-SubCell"/>
</dbReference>
<dbReference type="Proteomes" id="UP000216991">
    <property type="component" value="Unassembled WGS sequence"/>
</dbReference>
<proteinExistence type="inferred from homology"/>
<sequence length="186" mass="19054">MAEPAELTAETVAHGAAHHEEPVLLGLNAEGWVYTGVAIFLVLAVVVFKAPSLIAKALDERIAGVKKQLDEAAALRAEAEALLAGAEKARAAAEADAAAIRARAEVEAADLVKASEAAASEAIARRTAAAEQRIAAAERSAAAELKAEVAAQVTKAAAAIIAAKADKALQTRLTDDAIAGLDRRLH</sequence>
<evidence type="ECO:0000256" key="4">
    <source>
        <dbReference type="ARBA" id="ARBA00022692"/>
    </source>
</evidence>
<dbReference type="Pfam" id="PF00430">
    <property type="entry name" value="ATP-synt_B"/>
    <property type="match status" value="1"/>
</dbReference>
<comment type="caution">
    <text evidence="16">The sequence shown here is derived from an EMBL/GenBank/DDBJ whole genome shotgun (WGS) entry which is preliminary data.</text>
</comment>
<evidence type="ECO:0000256" key="3">
    <source>
        <dbReference type="ARBA" id="ARBA00022547"/>
    </source>
</evidence>
<keyword evidence="9 13" id="KW-0066">ATP synthesis</keyword>
<dbReference type="PANTHER" id="PTHR33445:SF1">
    <property type="entry name" value="ATP SYNTHASE SUBUNIT B"/>
    <property type="match status" value="1"/>
</dbReference>
<keyword evidence="2 13" id="KW-0813">Transport</keyword>
<evidence type="ECO:0000313" key="17">
    <source>
        <dbReference type="Proteomes" id="UP000216991"/>
    </source>
</evidence>
<evidence type="ECO:0000256" key="12">
    <source>
        <dbReference type="ARBA" id="ARBA00037847"/>
    </source>
</evidence>
<dbReference type="GO" id="GO:0046933">
    <property type="term" value="F:proton-transporting ATP synthase activity, rotational mechanism"/>
    <property type="evidence" value="ECO:0007669"/>
    <property type="project" value="UniProtKB-UniRule"/>
</dbReference>
<organism evidence="16 17">
    <name type="scientific">Sandarakinorhabdus cyanobacteriorum</name>
    <dbReference type="NCBI Taxonomy" id="1981098"/>
    <lineage>
        <taxon>Bacteria</taxon>
        <taxon>Pseudomonadati</taxon>
        <taxon>Pseudomonadota</taxon>
        <taxon>Alphaproteobacteria</taxon>
        <taxon>Sphingomonadales</taxon>
        <taxon>Sphingosinicellaceae</taxon>
        <taxon>Sandarakinorhabdus</taxon>
    </lineage>
</organism>
<dbReference type="EMBL" id="NOXT01000105">
    <property type="protein sequence ID" value="OYQ29402.1"/>
    <property type="molecule type" value="Genomic_DNA"/>
</dbReference>
<feature type="coiled-coil region" evidence="15">
    <location>
        <begin position="55"/>
        <end position="103"/>
    </location>
</feature>
<evidence type="ECO:0000256" key="11">
    <source>
        <dbReference type="ARBA" id="ARBA00025614"/>
    </source>
</evidence>
<evidence type="ECO:0000256" key="6">
    <source>
        <dbReference type="ARBA" id="ARBA00022989"/>
    </source>
</evidence>
<keyword evidence="7 13" id="KW-0406">Ion transport</keyword>
<dbReference type="GO" id="GO:0046961">
    <property type="term" value="F:proton-transporting ATPase activity, rotational mechanism"/>
    <property type="evidence" value="ECO:0007669"/>
    <property type="project" value="TreeGrafter"/>
</dbReference>
<evidence type="ECO:0000256" key="2">
    <source>
        <dbReference type="ARBA" id="ARBA00022448"/>
    </source>
</evidence>
<reference evidence="16 17" key="1">
    <citation type="submission" date="2017-07" db="EMBL/GenBank/DDBJ databases">
        <title>Sandarakinorhabdus cyanobacteriorum sp. nov., a novel bacterium isolated from cyanobacterial aggregates in a eutrophic lake.</title>
        <authorList>
            <person name="Cai H."/>
        </authorList>
    </citation>
    <scope>NUCLEOTIDE SEQUENCE [LARGE SCALE GENOMIC DNA]</scope>
    <source>
        <strain evidence="16 17">TH057</strain>
    </source>
</reference>
<evidence type="ECO:0000256" key="14">
    <source>
        <dbReference type="RuleBase" id="RU003848"/>
    </source>
</evidence>
<evidence type="ECO:0000256" key="1">
    <source>
        <dbReference type="ARBA" id="ARBA00005513"/>
    </source>
</evidence>
<keyword evidence="6 13" id="KW-1133">Transmembrane helix</keyword>
<evidence type="ECO:0000256" key="5">
    <source>
        <dbReference type="ARBA" id="ARBA00022781"/>
    </source>
</evidence>
<keyword evidence="5 13" id="KW-0375">Hydrogen ion transport</keyword>
<evidence type="ECO:0000313" key="16">
    <source>
        <dbReference type="EMBL" id="OYQ29402.1"/>
    </source>
</evidence>
<keyword evidence="13" id="KW-1003">Cell membrane</keyword>